<evidence type="ECO:0000256" key="11">
    <source>
        <dbReference type="ARBA" id="ARBA00023002"/>
    </source>
</evidence>
<dbReference type="Gene3D" id="3.30.360.10">
    <property type="entry name" value="Dihydrodipicolinate Reductase, domain 2"/>
    <property type="match status" value="1"/>
</dbReference>
<dbReference type="HAMAP" id="MF_02121">
    <property type="entry name" value="ASADH"/>
    <property type="match status" value="1"/>
</dbReference>
<comment type="function">
    <text evidence="15">Catalyzes the NADPH-dependent formation of L-aspartate-semialdehyde (L-ASA) by the reductive dephosphorylation of L-aspartyl-4-phosphate.</text>
</comment>
<comment type="caution">
    <text evidence="18">The sequence shown here is derived from an EMBL/GenBank/DDBJ whole genome shotgun (WGS) entry which is preliminary data.</text>
</comment>
<evidence type="ECO:0000256" key="3">
    <source>
        <dbReference type="ARBA" id="ARBA00005097"/>
    </source>
</evidence>
<evidence type="ECO:0000256" key="13">
    <source>
        <dbReference type="ARBA" id="ARBA00023167"/>
    </source>
</evidence>
<dbReference type="Gene3D" id="3.40.50.720">
    <property type="entry name" value="NAD(P)-binding Rossmann-like Domain"/>
    <property type="match status" value="1"/>
</dbReference>
<dbReference type="EMBL" id="PFFQ01000004">
    <property type="protein sequence ID" value="PIW19494.1"/>
    <property type="molecule type" value="Genomic_DNA"/>
</dbReference>
<dbReference type="GO" id="GO:0009097">
    <property type="term" value="P:isoleucine biosynthetic process"/>
    <property type="evidence" value="ECO:0007669"/>
    <property type="project" value="UniProtKB-UniRule"/>
</dbReference>
<feature type="active site" description="Acyl-thioester intermediate" evidence="15 16">
    <location>
        <position position="130"/>
    </location>
</feature>
<evidence type="ECO:0000256" key="7">
    <source>
        <dbReference type="ARBA" id="ARBA00022605"/>
    </source>
</evidence>
<evidence type="ECO:0000256" key="16">
    <source>
        <dbReference type="PIRSR" id="PIRSR000148-1"/>
    </source>
</evidence>
<keyword evidence="8 15" id="KW-0791">Threonine biosynthesis</keyword>
<dbReference type="NCBIfam" id="NF011456">
    <property type="entry name" value="PRK14874.1"/>
    <property type="match status" value="1"/>
</dbReference>
<dbReference type="PANTHER" id="PTHR46278:SF2">
    <property type="entry name" value="ASPARTATE-SEMIALDEHYDE DEHYDROGENASE"/>
    <property type="match status" value="1"/>
</dbReference>
<protein>
    <recommendedName>
        <fullName evidence="6 15">Aspartate-semialdehyde dehydrogenase</fullName>
        <shortName evidence="15">ASA dehydrogenase</shortName>
        <shortName evidence="15">ASADH</shortName>
        <ecNumber evidence="6 15">1.2.1.11</ecNumber>
    </recommendedName>
    <alternativeName>
        <fullName evidence="15">Aspartate-beta-semialdehyde dehydrogenase</fullName>
    </alternativeName>
</protein>
<dbReference type="InterPro" id="IPR036291">
    <property type="entry name" value="NAD(P)-bd_dom_sf"/>
</dbReference>
<dbReference type="NCBIfam" id="TIGR01296">
    <property type="entry name" value="asd_B"/>
    <property type="match status" value="1"/>
</dbReference>
<evidence type="ECO:0000256" key="12">
    <source>
        <dbReference type="ARBA" id="ARBA00023154"/>
    </source>
</evidence>
<evidence type="ECO:0000256" key="14">
    <source>
        <dbReference type="ARBA" id="ARBA00047891"/>
    </source>
</evidence>
<dbReference type="Proteomes" id="UP000231019">
    <property type="component" value="Unassembled WGS sequence"/>
</dbReference>
<comment type="caution">
    <text evidence="15">Lacks conserved residue(s) required for the propagation of feature annotation.</text>
</comment>
<evidence type="ECO:0000259" key="17">
    <source>
        <dbReference type="SMART" id="SM00859"/>
    </source>
</evidence>
<dbReference type="InterPro" id="IPR012080">
    <property type="entry name" value="Asp_semialdehyde_DH"/>
</dbReference>
<dbReference type="GO" id="GO:0050661">
    <property type="term" value="F:NADP binding"/>
    <property type="evidence" value="ECO:0007669"/>
    <property type="project" value="UniProtKB-UniRule"/>
</dbReference>
<keyword evidence="13 15" id="KW-0486">Methionine biosynthesis</keyword>
<feature type="binding site" evidence="15">
    <location>
        <begin position="160"/>
        <end position="161"/>
    </location>
    <ligand>
        <name>NADP(+)</name>
        <dbReference type="ChEBI" id="CHEBI:58349"/>
    </ligand>
</feature>
<evidence type="ECO:0000256" key="10">
    <source>
        <dbReference type="ARBA" id="ARBA00022915"/>
    </source>
</evidence>
<evidence type="ECO:0000256" key="8">
    <source>
        <dbReference type="ARBA" id="ARBA00022697"/>
    </source>
</evidence>
<evidence type="ECO:0000256" key="15">
    <source>
        <dbReference type="HAMAP-Rule" id="MF_02121"/>
    </source>
</evidence>
<keyword evidence="10 15" id="KW-0220">Diaminopimelate biosynthesis</keyword>
<dbReference type="UniPathway" id="UPA00050">
    <property type="reaction ID" value="UER00463"/>
</dbReference>
<dbReference type="EC" id="1.2.1.11" evidence="6 15"/>
<accession>A0A2M7GBE8</accession>
<evidence type="ECO:0000313" key="19">
    <source>
        <dbReference type="Proteomes" id="UP000231019"/>
    </source>
</evidence>
<evidence type="ECO:0000256" key="4">
    <source>
        <dbReference type="ARBA" id="ARBA00010584"/>
    </source>
</evidence>
<gene>
    <name evidence="15" type="primary">asd</name>
    <name evidence="18" type="ORF">COW36_01245</name>
</gene>
<dbReference type="CDD" id="cd18131">
    <property type="entry name" value="ASADH_C_bac_euk_like"/>
    <property type="match status" value="1"/>
</dbReference>
<dbReference type="GO" id="GO:0004073">
    <property type="term" value="F:aspartate-semialdehyde dehydrogenase activity"/>
    <property type="evidence" value="ECO:0007669"/>
    <property type="project" value="UniProtKB-UniRule"/>
</dbReference>
<evidence type="ECO:0000256" key="2">
    <source>
        <dbReference type="ARBA" id="ARBA00005076"/>
    </source>
</evidence>
<comment type="pathway">
    <text evidence="2 15">Amino-acid biosynthesis; L-lysine biosynthesis via DAP pathway; (S)-tetrahydrodipicolinate from L-aspartate: step 2/4.</text>
</comment>
<dbReference type="GO" id="GO:0051287">
    <property type="term" value="F:NAD binding"/>
    <property type="evidence" value="ECO:0007669"/>
    <property type="project" value="InterPro"/>
</dbReference>
<dbReference type="GO" id="GO:0009089">
    <property type="term" value="P:lysine biosynthetic process via diaminopimelate"/>
    <property type="evidence" value="ECO:0007669"/>
    <property type="project" value="UniProtKB-UniRule"/>
</dbReference>
<evidence type="ECO:0000313" key="18">
    <source>
        <dbReference type="EMBL" id="PIW19494.1"/>
    </source>
</evidence>
<comment type="catalytic activity">
    <reaction evidence="14 15">
        <text>L-aspartate 4-semialdehyde + phosphate + NADP(+) = 4-phospho-L-aspartate + NADPH + H(+)</text>
        <dbReference type="Rhea" id="RHEA:24284"/>
        <dbReference type="ChEBI" id="CHEBI:15378"/>
        <dbReference type="ChEBI" id="CHEBI:43474"/>
        <dbReference type="ChEBI" id="CHEBI:57535"/>
        <dbReference type="ChEBI" id="CHEBI:57783"/>
        <dbReference type="ChEBI" id="CHEBI:58349"/>
        <dbReference type="ChEBI" id="CHEBI:537519"/>
        <dbReference type="EC" id="1.2.1.11"/>
    </reaction>
</comment>
<dbReference type="GO" id="GO:0019877">
    <property type="term" value="P:diaminopimelate biosynthetic process"/>
    <property type="evidence" value="ECO:0007669"/>
    <property type="project" value="UniProtKB-UniRule"/>
</dbReference>
<dbReference type="Pfam" id="PF02774">
    <property type="entry name" value="Semialdhyde_dhC"/>
    <property type="match status" value="1"/>
</dbReference>
<feature type="binding site" evidence="15">
    <location>
        <position position="315"/>
    </location>
    <ligand>
        <name>NADP(+)</name>
        <dbReference type="ChEBI" id="CHEBI:58349"/>
    </ligand>
</feature>
<dbReference type="SUPFAM" id="SSF55347">
    <property type="entry name" value="Glyceraldehyde-3-phosphate dehydrogenase-like, C-terminal domain"/>
    <property type="match status" value="1"/>
</dbReference>
<dbReference type="PIRSF" id="PIRSF000148">
    <property type="entry name" value="ASA_dh"/>
    <property type="match status" value="1"/>
</dbReference>
<name>A0A2M7GBE8_9BACT</name>
<feature type="binding site" evidence="15">
    <location>
        <position position="157"/>
    </location>
    <ligand>
        <name>substrate</name>
    </ligand>
</feature>
<organism evidence="18 19">
    <name type="scientific">bacterium (Candidatus Blackallbacteria) CG17_big_fil_post_rev_8_21_14_2_50_48_46</name>
    <dbReference type="NCBI Taxonomy" id="2014261"/>
    <lineage>
        <taxon>Bacteria</taxon>
        <taxon>Candidatus Blackallbacteria</taxon>
    </lineage>
</organism>
<proteinExistence type="inferred from homology"/>
<evidence type="ECO:0000256" key="1">
    <source>
        <dbReference type="ARBA" id="ARBA00005021"/>
    </source>
</evidence>
<comment type="pathway">
    <text evidence="3 15">Amino-acid biosynthesis; L-threonine biosynthesis; L-threonine from L-aspartate: step 2/5.</text>
</comment>
<evidence type="ECO:0000256" key="5">
    <source>
        <dbReference type="ARBA" id="ARBA00011738"/>
    </source>
</evidence>
<feature type="binding site" evidence="15">
    <location>
        <begin position="41"/>
        <end position="42"/>
    </location>
    <ligand>
        <name>NADP(+)</name>
        <dbReference type="ChEBI" id="CHEBI:58349"/>
    </ligand>
</feature>
<feature type="binding site" evidence="15">
    <location>
        <position position="101"/>
    </location>
    <ligand>
        <name>phosphate</name>
        <dbReference type="ChEBI" id="CHEBI:43474"/>
    </ligand>
</feature>
<feature type="domain" description="Semialdehyde dehydrogenase NAD-binding" evidence="17">
    <location>
        <begin position="6"/>
        <end position="121"/>
    </location>
</feature>
<dbReference type="InterPro" id="IPR005986">
    <property type="entry name" value="Asp_semialdehyde_DH_beta"/>
</dbReference>
<comment type="similarity">
    <text evidence="4 15">Belongs to the aspartate-semialdehyde dehydrogenase family.</text>
</comment>
<dbReference type="PANTHER" id="PTHR46278">
    <property type="entry name" value="DEHYDROGENASE, PUTATIVE-RELATED"/>
    <property type="match status" value="1"/>
</dbReference>
<dbReference type="InterPro" id="IPR000534">
    <property type="entry name" value="Semialdehyde_DH_NAD-bd"/>
</dbReference>
<feature type="active site" description="Proton acceptor" evidence="15 16">
    <location>
        <position position="242"/>
    </location>
</feature>
<dbReference type="AlphaFoldDB" id="A0A2M7GBE8"/>
<dbReference type="SMART" id="SM00859">
    <property type="entry name" value="Semialdhyde_dh"/>
    <property type="match status" value="1"/>
</dbReference>
<keyword evidence="7 15" id="KW-0028">Amino-acid biosynthesis</keyword>
<comment type="subunit">
    <text evidence="5 15">Homodimer.</text>
</comment>
<comment type="pathway">
    <text evidence="1 15">Amino-acid biosynthesis; L-methionine biosynthesis via de novo pathway; L-homoserine from L-aspartate: step 2/3.</text>
</comment>
<dbReference type="SUPFAM" id="SSF51735">
    <property type="entry name" value="NAD(P)-binding Rossmann-fold domains"/>
    <property type="match status" value="1"/>
</dbReference>
<sequence length="337" mass="36396">MKKQYTVGILGATGLVGREMIKTLLERNFPVGEWVPLASARSAGTVISVGSQHLPVQIAEPEIFKGIDFLFSSAGGSVSKALVPAAVEAGCIVIDNTSAFRMQDHVPLVVPEVNPEALRDHKGLIANPNCSTAQLVVVLKPLHDAFTIKRIVCSTYQAVSGAGNKAVEELYTQSEQVLIGQPAVPQVLPYPIAFNVIPFIGDFEANGYTNEEMKMTQEVAKIMGSPIPTTATCIRVPVANGHSESVNLEFARPVTPQEARLVLQEAPLVTVRDDCQLRHFPYPLDVAGTDPVYVGRIRCDVSHPNGLNLWIVADNLRKGAALNAVQIAEKMIEMELV</sequence>
<dbReference type="CDD" id="cd02316">
    <property type="entry name" value="VcASADH2_like_N"/>
    <property type="match status" value="1"/>
</dbReference>
<feature type="binding site" evidence="15">
    <location>
        <position position="235"/>
    </location>
    <ligand>
        <name>substrate</name>
    </ligand>
</feature>
<evidence type="ECO:0000256" key="6">
    <source>
        <dbReference type="ARBA" id="ARBA00013120"/>
    </source>
</evidence>
<reference evidence="18 19" key="1">
    <citation type="submission" date="2017-09" db="EMBL/GenBank/DDBJ databases">
        <title>Depth-based differentiation of microbial function through sediment-hosted aquifers and enrichment of novel symbionts in the deep terrestrial subsurface.</title>
        <authorList>
            <person name="Probst A.J."/>
            <person name="Ladd B."/>
            <person name="Jarett J.K."/>
            <person name="Geller-Mcgrath D.E."/>
            <person name="Sieber C.M."/>
            <person name="Emerson J.B."/>
            <person name="Anantharaman K."/>
            <person name="Thomas B.C."/>
            <person name="Malmstrom R."/>
            <person name="Stieglmeier M."/>
            <person name="Klingl A."/>
            <person name="Woyke T."/>
            <person name="Ryan C.M."/>
            <person name="Banfield J.F."/>
        </authorList>
    </citation>
    <scope>NUCLEOTIDE SEQUENCE [LARGE SCALE GENOMIC DNA]</scope>
    <source>
        <strain evidence="18">CG17_big_fil_post_rev_8_21_14_2_50_48_46</strain>
    </source>
</reference>
<dbReference type="GO" id="GO:0046983">
    <property type="term" value="F:protein dimerization activity"/>
    <property type="evidence" value="ECO:0007669"/>
    <property type="project" value="InterPro"/>
</dbReference>
<keyword evidence="11 15" id="KW-0560">Oxidoreductase</keyword>
<evidence type="ECO:0000256" key="9">
    <source>
        <dbReference type="ARBA" id="ARBA00022857"/>
    </source>
</evidence>
<dbReference type="UniPathway" id="UPA00034">
    <property type="reaction ID" value="UER00016"/>
</dbReference>
<keyword evidence="9 15" id="KW-0521">NADP</keyword>
<dbReference type="GO" id="GO:0009088">
    <property type="term" value="P:threonine biosynthetic process"/>
    <property type="evidence" value="ECO:0007669"/>
    <property type="project" value="UniProtKB-UniRule"/>
</dbReference>
<dbReference type="InterPro" id="IPR012280">
    <property type="entry name" value="Semialdhyde_DH_dimer_dom"/>
</dbReference>
<dbReference type="Pfam" id="PF01118">
    <property type="entry name" value="Semialdhyde_dh"/>
    <property type="match status" value="1"/>
</dbReference>
<dbReference type="GO" id="GO:0071266">
    <property type="term" value="P:'de novo' L-methionine biosynthetic process"/>
    <property type="evidence" value="ECO:0007669"/>
    <property type="project" value="UniProtKB-UniRule"/>
</dbReference>
<feature type="binding site" evidence="15">
    <location>
        <begin position="13"/>
        <end position="16"/>
    </location>
    <ligand>
        <name>NADP(+)</name>
        <dbReference type="ChEBI" id="CHEBI:58349"/>
    </ligand>
</feature>
<keyword evidence="12 15" id="KW-0457">Lysine biosynthesis</keyword>
<dbReference type="UniPathway" id="UPA00051">
    <property type="reaction ID" value="UER00464"/>
</dbReference>